<evidence type="ECO:0000313" key="3">
    <source>
        <dbReference type="EMBL" id="MBP1920250.1"/>
    </source>
</evidence>
<name>A0ABS4G6Q3_9CLOT</name>
<dbReference type="PANTHER" id="PTHR43032">
    <property type="entry name" value="PROTEIN-METHIONINE-SULFOXIDE REDUCTASE"/>
    <property type="match status" value="1"/>
</dbReference>
<sequence>MKRIRIAAAAAAVFLLLSACTNKSQEPQEPDVMSKPTEERYVANEIKEYKGARLDPAIGPRDNSIKGIQKVPVEGYSLKIKGLVNQEVAISYDDVLEMEAFEKLIILNCVEGWNATVLWKGVRIKSLIDLAIAKNSANTVIFRCYDGYTTSMPLSTILERDMILAYSSNGVELPPSLGFPFIVVAEDKLGYKWARWVTEIELSDNNTYKGYWENYGYDNNADIK</sequence>
<dbReference type="InterPro" id="IPR000572">
    <property type="entry name" value="OxRdtase_Mopterin-bd_dom"/>
</dbReference>
<dbReference type="EMBL" id="JAGGKC010000026">
    <property type="protein sequence ID" value="MBP1920250.1"/>
    <property type="molecule type" value="Genomic_DNA"/>
</dbReference>
<dbReference type="Proteomes" id="UP001519271">
    <property type="component" value="Unassembled WGS sequence"/>
</dbReference>
<protein>
    <submittedName>
        <fullName evidence="3">DMSO/TMAO reductase YedYZ molybdopterin-dependent catalytic subunit</fullName>
    </submittedName>
</protein>
<dbReference type="PANTHER" id="PTHR43032:SF2">
    <property type="entry name" value="BLL0505 PROTEIN"/>
    <property type="match status" value="1"/>
</dbReference>
<dbReference type="Gene3D" id="3.90.420.10">
    <property type="entry name" value="Oxidoreductase, molybdopterin-binding domain"/>
    <property type="match status" value="1"/>
</dbReference>
<dbReference type="PROSITE" id="PS51257">
    <property type="entry name" value="PROKAR_LIPOPROTEIN"/>
    <property type="match status" value="1"/>
</dbReference>
<evidence type="ECO:0000259" key="2">
    <source>
        <dbReference type="Pfam" id="PF00174"/>
    </source>
</evidence>
<feature type="signal peptide" evidence="1">
    <location>
        <begin position="1"/>
        <end position="24"/>
    </location>
</feature>
<keyword evidence="4" id="KW-1185">Reference proteome</keyword>
<keyword evidence="1" id="KW-0732">Signal</keyword>
<comment type="caution">
    <text evidence="3">The sequence shown here is derived from an EMBL/GenBank/DDBJ whole genome shotgun (WGS) entry which is preliminary data.</text>
</comment>
<proteinExistence type="predicted"/>
<feature type="domain" description="Oxidoreductase molybdopterin-binding" evidence="2">
    <location>
        <begin position="71"/>
        <end position="212"/>
    </location>
</feature>
<reference evidence="3 4" key="1">
    <citation type="submission" date="2021-03" db="EMBL/GenBank/DDBJ databases">
        <title>Genomic Encyclopedia of Type Strains, Phase IV (KMG-IV): sequencing the most valuable type-strain genomes for metagenomic binning, comparative biology and taxonomic classification.</title>
        <authorList>
            <person name="Goeker M."/>
        </authorList>
    </citation>
    <scope>NUCLEOTIDE SEQUENCE [LARGE SCALE GENOMIC DNA]</scope>
    <source>
        <strain evidence="3 4">DSM 6139</strain>
    </source>
</reference>
<feature type="chain" id="PRO_5045284625" evidence="1">
    <location>
        <begin position="25"/>
        <end position="224"/>
    </location>
</feature>
<dbReference type="SUPFAM" id="SSF56524">
    <property type="entry name" value="Oxidoreductase molybdopterin-binding domain"/>
    <property type="match status" value="1"/>
</dbReference>
<accession>A0ABS4G6Q3</accession>
<dbReference type="InterPro" id="IPR036374">
    <property type="entry name" value="OxRdtase_Mopterin-bd_sf"/>
</dbReference>
<organism evidence="3 4">
    <name type="scientific">Youngiibacter multivorans</name>
    <dbReference type="NCBI Taxonomy" id="937251"/>
    <lineage>
        <taxon>Bacteria</taxon>
        <taxon>Bacillati</taxon>
        <taxon>Bacillota</taxon>
        <taxon>Clostridia</taxon>
        <taxon>Eubacteriales</taxon>
        <taxon>Clostridiaceae</taxon>
        <taxon>Youngiibacter</taxon>
    </lineage>
</organism>
<evidence type="ECO:0000256" key="1">
    <source>
        <dbReference type="SAM" id="SignalP"/>
    </source>
</evidence>
<dbReference type="RefSeq" id="WP_209460429.1">
    <property type="nucleotide sequence ID" value="NZ_JAGGKC010000026.1"/>
</dbReference>
<dbReference type="CDD" id="cd00321">
    <property type="entry name" value="SO_family_Moco"/>
    <property type="match status" value="1"/>
</dbReference>
<gene>
    <name evidence="3" type="ORF">J2Z34_002761</name>
</gene>
<dbReference type="Pfam" id="PF00174">
    <property type="entry name" value="Oxidored_molyb"/>
    <property type="match status" value="1"/>
</dbReference>
<evidence type="ECO:0000313" key="4">
    <source>
        <dbReference type="Proteomes" id="UP001519271"/>
    </source>
</evidence>